<evidence type="ECO:0000256" key="1">
    <source>
        <dbReference type="SAM" id="MobiDB-lite"/>
    </source>
</evidence>
<evidence type="ECO:0000313" key="3">
    <source>
        <dbReference type="Proteomes" id="UP000414136"/>
    </source>
</evidence>
<dbReference type="Proteomes" id="UP000414136">
    <property type="component" value="Unassembled WGS sequence"/>
</dbReference>
<feature type="region of interest" description="Disordered" evidence="1">
    <location>
        <begin position="19"/>
        <end position="39"/>
    </location>
</feature>
<protein>
    <submittedName>
        <fullName evidence="2">Uncharacterized protein</fullName>
    </submittedName>
</protein>
<dbReference type="EMBL" id="CABPSQ010000015">
    <property type="protein sequence ID" value="VVE75083.1"/>
    <property type="molecule type" value="Genomic_DNA"/>
</dbReference>
<evidence type="ECO:0000313" key="2">
    <source>
        <dbReference type="EMBL" id="VVE75083.1"/>
    </source>
</evidence>
<organism evidence="2 3">
    <name type="scientific">Pandoraea captiosa</name>
    <dbReference type="NCBI Taxonomy" id="2508302"/>
    <lineage>
        <taxon>Bacteria</taxon>
        <taxon>Pseudomonadati</taxon>
        <taxon>Pseudomonadota</taxon>
        <taxon>Betaproteobacteria</taxon>
        <taxon>Burkholderiales</taxon>
        <taxon>Burkholderiaceae</taxon>
        <taxon>Pandoraea</taxon>
    </lineage>
</organism>
<sequence length="39" mass="4128">MSLSQMQVDTINLYIEQSNAGVPGSLPAGQQDHASRVSP</sequence>
<name>A0A5E5ARD3_9BURK</name>
<dbReference type="AlphaFoldDB" id="A0A5E5ARD3"/>
<keyword evidence="3" id="KW-1185">Reference proteome</keyword>
<reference evidence="2 3" key="1">
    <citation type="submission" date="2019-08" db="EMBL/GenBank/DDBJ databases">
        <authorList>
            <person name="Peeters C."/>
        </authorList>
    </citation>
    <scope>NUCLEOTIDE SEQUENCE [LARGE SCALE GENOMIC DNA]</scope>
    <source>
        <strain evidence="2 3">LMG 31118</strain>
    </source>
</reference>
<gene>
    <name evidence="2" type="ORF">PCA31118_04911</name>
</gene>
<accession>A0A5E5ARD3</accession>
<proteinExistence type="predicted"/>